<protein>
    <submittedName>
        <fullName evidence="2">Uncharacterized protein</fullName>
    </submittedName>
</protein>
<feature type="transmembrane region" description="Helical" evidence="1">
    <location>
        <begin position="173"/>
        <end position="194"/>
    </location>
</feature>
<dbReference type="Proteomes" id="UP000284277">
    <property type="component" value="Unassembled WGS sequence"/>
</dbReference>
<evidence type="ECO:0000256" key="1">
    <source>
        <dbReference type="SAM" id="Phobius"/>
    </source>
</evidence>
<evidence type="ECO:0000313" key="3">
    <source>
        <dbReference type="Proteomes" id="UP000284277"/>
    </source>
</evidence>
<accession>A0A419SVK8</accession>
<dbReference type="EMBL" id="MCIA01000032">
    <property type="protein sequence ID" value="RKD29264.1"/>
    <property type="molecule type" value="Genomic_DNA"/>
</dbReference>
<feature type="transmembrane region" description="Helical" evidence="1">
    <location>
        <begin position="131"/>
        <end position="152"/>
    </location>
</feature>
<reference evidence="2 3" key="1">
    <citation type="submission" date="2016-08" db="EMBL/GenBank/DDBJ databases">
        <title>A new outlook on sporulation: Clostridium algidixylanolyticum.</title>
        <authorList>
            <person name="Poppleton D.I."/>
            <person name="Gribaldo S."/>
        </authorList>
    </citation>
    <scope>NUCLEOTIDE SEQUENCE [LARGE SCALE GENOMIC DNA]</scope>
    <source>
        <strain evidence="2 3">SPL73</strain>
    </source>
</reference>
<feature type="transmembrane region" description="Helical" evidence="1">
    <location>
        <begin position="206"/>
        <end position="228"/>
    </location>
</feature>
<keyword evidence="3" id="KW-1185">Reference proteome</keyword>
<keyword evidence="1" id="KW-0472">Membrane</keyword>
<comment type="caution">
    <text evidence="2">The sequence shown here is derived from an EMBL/GenBank/DDBJ whole genome shotgun (WGS) entry which is preliminary data.</text>
</comment>
<feature type="transmembrane region" description="Helical" evidence="1">
    <location>
        <begin position="98"/>
        <end position="119"/>
    </location>
</feature>
<keyword evidence="1" id="KW-1133">Transmembrane helix</keyword>
<sequence>MIFLIALLEAVLFVFLCKGAIKKHPGVFYVLSVAIIAFCACYKIMDLYSVFPEWTYTYIISVFWRGAFSTALFVIVMYIGALDRKSKVVKALMPIRGYLSIIACLITLAHSFAYGAYYIPTLFNSPKELDLRGIIALIITAPLFSIMILLMVTSFIKVRRKMKPQVWKKVQRLAYPWFALLYIYLMVLFIPSIIKSFDPASEISMFYRVNYVITIVVYNLVFGGYLILRVRKYRLDKARN</sequence>
<organism evidence="2 3">
    <name type="scientific">Lacrimispora algidixylanolytica</name>
    <dbReference type="NCBI Taxonomy" id="94868"/>
    <lineage>
        <taxon>Bacteria</taxon>
        <taxon>Bacillati</taxon>
        <taxon>Bacillota</taxon>
        <taxon>Clostridia</taxon>
        <taxon>Lachnospirales</taxon>
        <taxon>Lachnospiraceae</taxon>
        <taxon>Lacrimispora</taxon>
    </lineage>
</organism>
<gene>
    <name evidence="2" type="ORF">BET01_07865</name>
</gene>
<keyword evidence="1" id="KW-0812">Transmembrane</keyword>
<feature type="transmembrane region" description="Helical" evidence="1">
    <location>
        <begin position="26"/>
        <end position="45"/>
    </location>
</feature>
<dbReference type="RefSeq" id="WP_158585093.1">
    <property type="nucleotide sequence ID" value="NZ_MCIA01000032.1"/>
</dbReference>
<feature type="transmembrane region" description="Helical" evidence="1">
    <location>
        <begin position="57"/>
        <end position="78"/>
    </location>
</feature>
<dbReference type="OrthoDB" id="3174396at2"/>
<evidence type="ECO:0000313" key="2">
    <source>
        <dbReference type="EMBL" id="RKD29264.1"/>
    </source>
</evidence>
<name>A0A419SVK8_9FIRM</name>
<proteinExistence type="predicted"/>
<dbReference type="AlphaFoldDB" id="A0A419SVK8"/>